<dbReference type="STRING" id="1802627.A3A70_01870"/>
<evidence type="ECO:0000256" key="1">
    <source>
        <dbReference type="SAM" id="MobiDB-lite"/>
    </source>
</evidence>
<dbReference type="InterPro" id="IPR043519">
    <property type="entry name" value="NT_sf"/>
</dbReference>
<dbReference type="Proteomes" id="UP000178964">
    <property type="component" value="Unassembled WGS sequence"/>
</dbReference>
<evidence type="ECO:0000313" key="3">
    <source>
        <dbReference type="EMBL" id="OGC59585.1"/>
    </source>
</evidence>
<dbReference type="EMBL" id="MEVK01000012">
    <property type="protein sequence ID" value="OGC59585.1"/>
    <property type="molecule type" value="Genomic_DNA"/>
</dbReference>
<dbReference type="SUPFAM" id="SSF81301">
    <property type="entry name" value="Nucleotidyltransferase"/>
    <property type="match status" value="1"/>
</dbReference>
<feature type="compositionally biased region" description="Polar residues" evidence="1">
    <location>
        <begin position="234"/>
        <end position="243"/>
    </location>
</feature>
<dbReference type="CDD" id="cd05403">
    <property type="entry name" value="NT_KNTase_like"/>
    <property type="match status" value="1"/>
</dbReference>
<evidence type="ECO:0000313" key="4">
    <source>
        <dbReference type="Proteomes" id="UP000178964"/>
    </source>
</evidence>
<evidence type="ECO:0000259" key="2">
    <source>
        <dbReference type="Pfam" id="PF01909"/>
    </source>
</evidence>
<dbReference type="Pfam" id="PF01909">
    <property type="entry name" value="NTP_transf_2"/>
    <property type="match status" value="1"/>
</dbReference>
<proteinExistence type="predicted"/>
<dbReference type="AlphaFoldDB" id="A0A1F4VRB8"/>
<protein>
    <recommendedName>
        <fullName evidence="2">Polymerase nucleotidyl transferase domain-containing protein</fullName>
    </recommendedName>
</protein>
<feature type="domain" description="Polymerase nucleotidyl transferase" evidence="2">
    <location>
        <begin position="97"/>
        <end position="142"/>
    </location>
</feature>
<name>A0A1F4VRB8_UNCKA</name>
<gene>
    <name evidence="3" type="ORF">A3A70_01870</name>
</gene>
<dbReference type="GO" id="GO:0016779">
    <property type="term" value="F:nucleotidyltransferase activity"/>
    <property type="evidence" value="ECO:0007669"/>
    <property type="project" value="InterPro"/>
</dbReference>
<organism evidence="3 4">
    <name type="scientific">candidate division WWE3 bacterium RIFCSPLOWO2_01_FULL_42_11</name>
    <dbReference type="NCBI Taxonomy" id="1802627"/>
    <lineage>
        <taxon>Bacteria</taxon>
        <taxon>Katanobacteria</taxon>
    </lineage>
</organism>
<comment type="caution">
    <text evidence="3">The sequence shown here is derived from an EMBL/GenBank/DDBJ whole genome shotgun (WGS) entry which is preliminary data.</text>
</comment>
<reference evidence="3 4" key="1">
    <citation type="journal article" date="2016" name="Nat. Commun.">
        <title>Thousands of microbial genomes shed light on interconnected biogeochemical processes in an aquifer system.</title>
        <authorList>
            <person name="Anantharaman K."/>
            <person name="Brown C.T."/>
            <person name="Hug L.A."/>
            <person name="Sharon I."/>
            <person name="Castelle C.J."/>
            <person name="Probst A.J."/>
            <person name="Thomas B.C."/>
            <person name="Singh A."/>
            <person name="Wilkins M.J."/>
            <person name="Karaoz U."/>
            <person name="Brodie E.L."/>
            <person name="Williams K.H."/>
            <person name="Hubbard S.S."/>
            <person name="Banfield J.F."/>
        </authorList>
    </citation>
    <scope>NUCLEOTIDE SEQUENCE [LARGE SCALE GENOMIC DNA]</scope>
</reference>
<accession>A0A1F4VRB8</accession>
<sequence length="337" mass="38593">MNTRHALTFPEAIVFTLHYADCFDSSLTLDEIWGHLPLKISKETLNQYLDELIKSGEVEFQNEHYFLSGRGGLLELKSQFGDFSDAKLARAKSLSSLISKLPWVHEIGVSGSVANKTAKENDDIDLVIVTSSKRLWFTRLIIVIYLKLTRQYRGKVVKDKFCPNVWLSLENLEFENRSYYLAREIASVKVLYPQGGSSVIEKANPWISLYLPQIPHIGRRGSDGEDLPPPHSGQRPSGSWTSSGGAGRPFPPPSPFTATHGWVRLGFQNFNLIFNYFDQLSFSFQKMLIKRHLTRELVTVNRALFHPVNYEDVLKDKIDKKMHPKYREILVDSKFWS</sequence>
<feature type="region of interest" description="Disordered" evidence="1">
    <location>
        <begin position="221"/>
        <end position="251"/>
    </location>
</feature>
<dbReference type="InterPro" id="IPR002934">
    <property type="entry name" value="Polymerase_NTP_transf_dom"/>
</dbReference>